<dbReference type="OrthoDB" id="1306079at2759"/>
<dbReference type="PANTHER" id="PTHR31672">
    <property type="entry name" value="BNACNNG10540D PROTEIN"/>
    <property type="match status" value="1"/>
</dbReference>
<organism evidence="1 2">
    <name type="scientific">Capsicum baccatum</name>
    <name type="common">Peruvian pepper</name>
    <dbReference type="NCBI Taxonomy" id="33114"/>
    <lineage>
        <taxon>Eukaryota</taxon>
        <taxon>Viridiplantae</taxon>
        <taxon>Streptophyta</taxon>
        <taxon>Embryophyta</taxon>
        <taxon>Tracheophyta</taxon>
        <taxon>Spermatophyta</taxon>
        <taxon>Magnoliopsida</taxon>
        <taxon>eudicotyledons</taxon>
        <taxon>Gunneridae</taxon>
        <taxon>Pentapetalae</taxon>
        <taxon>asterids</taxon>
        <taxon>lamiids</taxon>
        <taxon>Solanales</taxon>
        <taxon>Solanaceae</taxon>
        <taxon>Solanoideae</taxon>
        <taxon>Capsiceae</taxon>
        <taxon>Capsicum</taxon>
    </lineage>
</organism>
<sequence length="195" mass="21915">MQINLNQIMPKCGYSYQSSPQALIRYVRNVAMALECFRQVLGSISVKICGGDEEVEELAEAIGGLPDCLVIDIVNRLPIETLVRCRSDLRAFMSSHHFTTLHHAIKPMVLLYTLDDTSKQNKQLYVIDKTGQLTYLSRQPVAVNNSKLYLLYSCQGVFLFSDGKLAPTTNYVLNPITQEEVIIQHTHQPGRLCGL</sequence>
<dbReference type="InterPro" id="IPR050796">
    <property type="entry name" value="SCF_F-box_component"/>
</dbReference>
<dbReference type="PANTHER" id="PTHR31672:SF2">
    <property type="entry name" value="F-BOX DOMAIN-CONTAINING PROTEIN"/>
    <property type="match status" value="1"/>
</dbReference>
<evidence type="ECO:0000313" key="1">
    <source>
        <dbReference type="EMBL" id="PHT51464.1"/>
    </source>
</evidence>
<evidence type="ECO:0000313" key="2">
    <source>
        <dbReference type="Proteomes" id="UP000224567"/>
    </source>
</evidence>
<accession>A0A2G2X1U6</accession>
<dbReference type="STRING" id="33114.A0A2G2X1U6"/>
<gene>
    <name evidence="1" type="ORF">CQW23_11211</name>
</gene>
<name>A0A2G2X1U6_CAPBA</name>
<comment type="caution">
    <text evidence="1">The sequence shown here is derived from an EMBL/GenBank/DDBJ whole genome shotgun (WGS) entry which is preliminary data.</text>
</comment>
<reference evidence="1 2" key="1">
    <citation type="journal article" date="2017" name="Genome Biol.">
        <title>New reference genome sequences of hot pepper reveal the massive evolution of plant disease-resistance genes by retroduplication.</title>
        <authorList>
            <person name="Kim S."/>
            <person name="Park J."/>
            <person name="Yeom S.I."/>
            <person name="Kim Y.M."/>
            <person name="Seo E."/>
            <person name="Kim K.T."/>
            <person name="Kim M.S."/>
            <person name="Lee J.M."/>
            <person name="Cheong K."/>
            <person name="Shin H.S."/>
            <person name="Kim S.B."/>
            <person name="Han K."/>
            <person name="Lee J."/>
            <person name="Park M."/>
            <person name="Lee H.A."/>
            <person name="Lee H.Y."/>
            <person name="Lee Y."/>
            <person name="Oh S."/>
            <person name="Lee J.H."/>
            <person name="Choi E."/>
            <person name="Choi E."/>
            <person name="Lee S.E."/>
            <person name="Jeon J."/>
            <person name="Kim H."/>
            <person name="Choi G."/>
            <person name="Song H."/>
            <person name="Lee J."/>
            <person name="Lee S.C."/>
            <person name="Kwon J.K."/>
            <person name="Lee H.Y."/>
            <person name="Koo N."/>
            <person name="Hong Y."/>
            <person name="Kim R.W."/>
            <person name="Kang W.H."/>
            <person name="Huh J.H."/>
            <person name="Kang B.C."/>
            <person name="Yang T.J."/>
            <person name="Lee Y.H."/>
            <person name="Bennetzen J.L."/>
            <person name="Choi D."/>
        </authorList>
    </citation>
    <scope>NUCLEOTIDE SEQUENCE [LARGE SCALE GENOMIC DNA]</scope>
    <source>
        <strain evidence="2">cv. PBC81</strain>
    </source>
</reference>
<keyword evidence="2" id="KW-1185">Reference proteome</keyword>
<proteinExistence type="predicted"/>
<protein>
    <recommendedName>
        <fullName evidence="3">F-box domain-containing protein</fullName>
    </recommendedName>
</protein>
<evidence type="ECO:0008006" key="3">
    <source>
        <dbReference type="Google" id="ProtNLM"/>
    </source>
</evidence>
<dbReference type="EMBL" id="MLFT02000004">
    <property type="protein sequence ID" value="PHT51464.1"/>
    <property type="molecule type" value="Genomic_DNA"/>
</dbReference>
<dbReference type="Proteomes" id="UP000224567">
    <property type="component" value="Unassembled WGS sequence"/>
</dbReference>
<reference evidence="2" key="2">
    <citation type="journal article" date="2017" name="J. Anim. Genet.">
        <title>Multiple reference genome sequences of hot pepper reveal the massive evolution of plant disease resistance genes by retroduplication.</title>
        <authorList>
            <person name="Kim S."/>
            <person name="Park J."/>
            <person name="Yeom S.-I."/>
            <person name="Kim Y.-M."/>
            <person name="Seo E."/>
            <person name="Kim K.-T."/>
            <person name="Kim M.-S."/>
            <person name="Lee J.M."/>
            <person name="Cheong K."/>
            <person name="Shin H.-S."/>
            <person name="Kim S.-B."/>
            <person name="Han K."/>
            <person name="Lee J."/>
            <person name="Park M."/>
            <person name="Lee H.-A."/>
            <person name="Lee H.-Y."/>
            <person name="Lee Y."/>
            <person name="Oh S."/>
            <person name="Lee J.H."/>
            <person name="Choi E."/>
            <person name="Choi E."/>
            <person name="Lee S.E."/>
            <person name="Jeon J."/>
            <person name="Kim H."/>
            <person name="Choi G."/>
            <person name="Song H."/>
            <person name="Lee J."/>
            <person name="Lee S.-C."/>
            <person name="Kwon J.-K."/>
            <person name="Lee H.-Y."/>
            <person name="Koo N."/>
            <person name="Hong Y."/>
            <person name="Kim R.W."/>
            <person name="Kang W.-H."/>
            <person name="Huh J.H."/>
            <person name="Kang B.-C."/>
            <person name="Yang T.-J."/>
            <person name="Lee Y.-H."/>
            <person name="Bennetzen J.L."/>
            <person name="Choi D."/>
        </authorList>
    </citation>
    <scope>NUCLEOTIDE SEQUENCE [LARGE SCALE GENOMIC DNA]</scope>
    <source>
        <strain evidence="2">cv. PBC81</strain>
    </source>
</reference>
<dbReference type="AlphaFoldDB" id="A0A2G2X1U6"/>